<evidence type="ECO:0000256" key="11">
    <source>
        <dbReference type="PROSITE-ProRule" id="PRU00169"/>
    </source>
</evidence>
<dbReference type="SUPFAM" id="SSF55874">
    <property type="entry name" value="ATPase domain of HSP90 chaperone/DNA topoisomerase II/histidine kinase"/>
    <property type="match status" value="1"/>
</dbReference>
<dbReference type="PROSITE" id="PS50109">
    <property type="entry name" value="HIS_KIN"/>
    <property type="match status" value="1"/>
</dbReference>
<dbReference type="OrthoDB" id="6192248at2"/>
<feature type="domain" description="Response regulatory" evidence="14">
    <location>
        <begin position="1201"/>
        <end position="1321"/>
    </location>
</feature>
<dbReference type="PANTHER" id="PTHR45339:SF1">
    <property type="entry name" value="HYBRID SIGNAL TRANSDUCTION HISTIDINE KINASE J"/>
    <property type="match status" value="1"/>
</dbReference>
<protein>
    <recommendedName>
        <fullName evidence="10">Sensory/regulatory protein RpfC</fullName>
        <ecNumber evidence="2">2.7.13.3</ecNumber>
    </recommendedName>
</protein>
<dbReference type="SUPFAM" id="SSF52172">
    <property type="entry name" value="CheY-like"/>
    <property type="match status" value="2"/>
</dbReference>
<gene>
    <name evidence="17" type="ORF">LPTSP4_21700</name>
</gene>
<comment type="caution">
    <text evidence="17">The sequence shown here is derived from an EMBL/GenBank/DDBJ whole genome shotgun (WGS) entry which is preliminary data.</text>
</comment>
<dbReference type="CDD" id="cd16922">
    <property type="entry name" value="HATPase_EvgS-ArcB-TorS-like"/>
    <property type="match status" value="1"/>
</dbReference>
<dbReference type="SUPFAM" id="SSF55781">
    <property type="entry name" value="GAF domain-like"/>
    <property type="match status" value="1"/>
</dbReference>
<comment type="subunit">
    <text evidence="9">At low DSF concentrations, interacts with RpfF.</text>
</comment>
<dbReference type="Pfam" id="PF00512">
    <property type="entry name" value="HisKA"/>
    <property type="match status" value="1"/>
</dbReference>
<evidence type="ECO:0000256" key="2">
    <source>
        <dbReference type="ARBA" id="ARBA00012438"/>
    </source>
</evidence>
<dbReference type="InterPro" id="IPR001789">
    <property type="entry name" value="Sig_transdc_resp-reg_receiver"/>
</dbReference>
<dbReference type="Pfam" id="PF08448">
    <property type="entry name" value="PAS_4"/>
    <property type="match status" value="1"/>
</dbReference>
<dbReference type="PANTHER" id="PTHR45339">
    <property type="entry name" value="HYBRID SIGNAL TRANSDUCTION HISTIDINE KINASE J"/>
    <property type="match status" value="1"/>
</dbReference>
<dbReference type="FunFam" id="1.10.287.130:FF:000002">
    <property type="entry name" value="Two-component osmosensing histidine kinase"/>
    <property type="match status" value="1"/>
</dbReference>
<dbReference type="InterPro" id="IPR013655">
    <property type="entry name" value="PAS_fold_3"/>
</dbReference>
<dbReference type="EC" id="2.7.13.3" evidence="2"/>
<dbReference type="PRINTS" id="PR00344">
    <property type="entry name" value="BCTRLSENSOR"/>
</dbReference>
<dbReference type="Pfam" id="PF00072">
    <property type="entry name" value="Response_reg"/>
    <property type="match status" value="2"/>
</dbReference>
<dbReference type="Gene3D" id="1.10.287.130">
    <property type="match status" value="1"/>
</dbReference>
<dbReference type="CDD" id="cd00082">
    <property type="entry name" value="HisKA"/>
    <property type="match status" value="1"/>
</dbReference>
<dbReference type="SMART" id="SM00065">
    <property type="entry name" value="GAF"/>
    <property type="match status" value="1"/>
</dbReference>
<dbReference type="InterPro" id="IPR005467">
    <property type="entry name" value="His_kinase_dom"/>
</dbReference>
<dbReference type="InterPro" id="IPR001610">
    <property type="entry name" value="PAC"/>
</dbReference>
<feature type="domain" description="Response regulatory" evidence="14">
    <location>
        <begin position="1055"/>
        <end position="1174"/>
    </location>
</feature>
<dbReference type="InterPro" id="IPR013656">
    <property type="entry name" value="PAS_4"/>
</dbReference>
<keyword evidence="7" id="KW-0067">ATP-binding</keyword>
<dbReference type="InterPro" id="IPR029016">
    <property type="entry name" value="GAF-like_dom_sf"/>
</dbReference>
<dbReference type="InterPro" id="IPR036097">
    <property type="entry name" value="HisK_dim/P_sf"/>
</dbReference>
<keyword evidence="3 11" id="KW-0597">Phosphoprotein</keyword>
<evidence type="ECO:0000259" key="13">
    <source>
        <dbReference type="PROSITE" id="PS50109"/>
    </source>
</evidence>
<dbReference type="InterPro" id="IPR003018">
    <property type="entry name" value="GAF"/>
</dbReference>
<feature type="modified residue" description="4-aspartylphosphate" evidence="11">
    <location>
        <position position="1104"/>
    </location>
</feature>
<evidence type="ECO:0000256" key="1">
    <source>
        <dbReference type="ARBA" id="ARBA00000085"/>
    </source>
</evidence>
<dbReference type="GO" id="GO:0000155">
    <property type="term" value="F:phosphorelay sensor kinase activity"/>
    <property type="evidence" value="ECO:0007669"/>
    <property type="project" value="InterPro"/>
</dbReference>
<dbReference type="NCBIfam" id="TIGR00229">
    <property type="entry name" value="sensory_box"/>
    <property type="match status" value="3"/>
</dbReference>
<dbReference type="SMART" id="SM00091">
    <property type="entry name" value="PAS"/>
    <property type="match status" value="3"/>
</dbReference>
<dbReference type="SMART" id="SM00387">
    <property type="entry name" value="HATPase_c"/>
    <property type="match status" value="1"/>
</dbReference>
<feature type="coiled-coil region" evidence="12">
    <location>
        <begin position="161"/>
        <end position="188"/>
    </location>
</feature>
<evidence type="ECO:0000256" key="5">
    <source>
        <dbReference type="ARBA" id="ARBA00022741"/>
    </source>
</evidence>
<dbReference type="Gene3D" id="3.40.50.2300">
    <property type="match status" value="2"/>
</dbReference>
<dbReference type="GO" id="GO:0005524">
    <property type="term" value="F:ATP binding"/>
    <property type="evidence" value="ECO:0007669"/>
    <property type="project" value="UniProtKB-KW"/>
</dbReference>
<evidence type="ECO:0000256" key="3">
    <source>
        <dbReference type="ARBA" id="ARBA00022553"/>
    </source>
</evidence>
<keyword evidence="12" id="KW-0175">Coiled coil</keyword>
<dbReference type="Gene3D" id="3.30.450.20">
    <property type="entry name" value="PAS domain"/>
    <property type="match status" value="5"/>
</dbReference>
<name>A0A2P2E196_9LEPT</name>
<dbReference type="Proteomes" id="UP000245133">
    <property type="component" value="Unassembled WGS sequence"/>
</dbReference>
<dbReference type="CDD" id="cd00156">
    <property type="entry name" value="REC"/>
    <property type="match status" value="1"/>
</dbReference>
<dbReference type="RefSeq" id="WP_108976550.1">
    <property type="nucleotide sequence ID" value="NZ_BFBB01000005.1"/>
</dbReference>
<dbReference type="EMBL" id="BFBB01000005">
    <property type="protein sequence ID" value="GBF50644.1"/>
    <property type="molecule type" value="Genomic_DNA"/>
</dbReference>
<feature type="domain" description="PAS" evidence="15">
    <location>
        <begin position="292"/>
        <end position="366"/>
    </location>
</feature>
<accession>A0A2P2E196</accession>
<dbReference type="Pfam" id="PF13426">
    <property type="entry name" value="PAS_9"/>
    <property type="match status" value="2"/>
</dbReference>
<dbReference type="CDD" id="cd17546">
    <property type="entry name" value="REC_hyHK_CKI1_RcsC-like"/>
    <property type="match status" value="1"/>
</dbReference>
<feature type="domain" description="PAS" evidence="15">
    <location>
        <begin position="414"/>
        <end position="487"/>
    </location>
</feature>
<dbReference type="InterPro" id="IPR000700">
    <property type="entry name" value="PAS-assoc_C"/>
</dbReference>
<dbReference type="Gene3D" id="3.30.565.10">
    <property type="entry name" value="Histidine kinase-like ATPase, C-terminal domain"/>
    <property type="match status" value="1"/>
</dbReference>
<dbReference type="InterPro" id="IPR004358">
    <property type="entry name" value="Sig_transdc_His_kin-like_C"/>
</dbReference>
<keyword evidence="18" id="KW-1185">Reference proteome</keyword>
<keyword evidence="8" id="KW-0902">Two-component regulatory system</keyword>
<dbReference type="Pfam" id="PF02518">
    <property type="entry name" value="HATPase_c"/>
    <property type="match status" value="1"/>
</dbReference>
<evidence type="ECO:0000256" key="4">
    <source>
        <dbReference type="ARBA" id="ARBA00022679"/>
    </source>
</evidence>
<dbReference type="FunFam" id="3.30.565.10:FF:000010">
    <property type="entry name" value="Sensor histidine kinase RcsC"/>
    <property type="match status" value="1"/>
</dbReference>
<evidence type="ECO:0000313" key="18">
    <source>
        <dbReference type="Proteomes" id="UP000245133"/>
    </source>
</evidence>
<reference evidence="17 18" key="1">
    <citation type="submission" date="2018-02" db="EMBL/GenBank/DDBJ databases">
        <title>Novel Leptospira species isolated from soil and water in Japan.</title>
        <authorList>
            <person name="Nakao R."/>
            <person name="Masuzawa T."/>
        </authorList>
    </citation>
    <scope>NUCLEOTIDE SEQUENCE [LARGE SCALE GENOMIC DNA]</scope>
    <source>
        <strain evidence="17 18">YH101</strain>
    </source>
</reference>
<evidence type="ECO:0000313" key="17">
    <source>
        <dbReference type="EMBL" id="GBF50644.1"/>
    </source>
</evidence>
<organism evidence="17 18">
    <name type="scientific">Leptospira ryugenii</name>
    <dbReference type="NCBI Taxonomy" id="1917863"/>
    <lineage>
        <taxon>Bacteria</taxon>
        <taxon>Pseudomonadati</taxon>
        <taxon>Spirochaetota</taxon>
        <taxon>Spirochaetia</taxon>
        <taxon>Leptospirales</taxon>
        <taxon>Leptospiraceae</taxon>
        <taxon>Leptospira</taxon>
    </lineage>
</organism>
<sequence>MKAPDIPSNETERLRDLHSFAILGAEEEADFDFLTQMAARICGTKVALVSLVTEDKQWFLSHHGLEERETSREVSFCGHAINLPEEAFIVQDARKDERFFDNPLVTGPLQVIFYAGIPLLTEKGHAIGTLCVLDDQPKALDEEQIQLLRSLSRQVIHLLELRRANQNQKTIQNNLEKYVALLEETERTNQIGSWEVNLDTGKVLWTEEVYHIHEVGHEHIPSVETGINFYHPDDRAIITTAIQTAIEDNSSFDVVCRFITAKGNQKWVRSTGKLLNRNLVGSFQDITELKASELKFKGIFNSTYTFTSFLNQRGEILDINETALTTAGIQKQEVLGKPLWDTHWWNVSSEIKNNLRNNFSKALSGERIVYEVANLISHGQVTTVIFSLKPIYDEKGYVEFVLAEARPIQDIIDTRNRYYSVLEGTNVGTWEWNVQTGETIFNERWAEIVGYSLEELQPISIQTWAKLVHPDDLAESNRLLQHCFERKSEFYEFEARMLHKDGSWVWVHDRGKVFSWTEDGKPLMMFGTHQDITKRKKFERTLRRTKDFLDQTSKVARVGGWELDLQNQELIWSEVTAEIHEVPLGYVPNPESSLHFYKEGVSRERIKEVFHDCVEHGVPYDEELEFVTYRGKTIWVRTIGIPEMREGRCLRIYGTFQDITGQKKAQEDLKNTLAQVELFRRVIEDSGDCFYMLDLSEQGRMVYVNEAAERHFGARKEDIYKWRIRDWDPVFPVDRLEEWIDDLSRGRRMSFESQHRIASGRLVPVEITANFFQTTDGKRLAYGWFSDISKRLQIQKEINDAKIAAEAASKAKSEFLANMSHEIRTPLNGVLGFANLLNQTELSPIQRKHVEIINASGNALLDIINDILDFSKIEAGMMKLESIQCDILELFETAVDIVKYSAGNKNLEILLDIEQDIPRFAFVDPIRLKQVLVNLLGNAVKFTEEGEVELKVRFQKTEGERGVFSIAIRDTGIGISDEQKQKLFKAFSQADSSVTRKFGGTGLGLIISNMIAKEMKTEIKLESTLGEGSTFSFAFETNVLHGEARDLTALSKIKRCLIVDDNAHNRYILEKTLESWKLATTSVARGIDAIEKLKEDSFDVLICDYHMPSLDGLATVSEIRNTLGIPKERLPIILLHSSSDDAELQKQCDLLGIRFQLTKPVKANDLFSFLCAIHSPNPQLDMEKPKQDQAKRSYQQNVKFKILAVEDVDTNLLLVKFLLKNLVPNAKIIEAHNGREAVDAYLLERPDLVLMDVQMPVMDGIEATKLIRSEESKTGSHVPIVALTAAALKEEESLCKGAGMDDFLTKPLDKAKLKAVIERYLFSIAP</sequence>
<dbReference type="PROSITE" id="PS50113">
    <property type="entry name" value="PAC"/>
    <property type="match status" value="2"/>
</dbReference>
<feature type="modified residue" description="4-aspartylphosphate" evidence="11">
    <location>
        <position position="1252"/>
    </location>
</feature>
<dbReference type="Pfam" id="PF01590">
    <property type="entry name" value="GAF"/>
    <property type="match status" value="1"/>
</dbReference>
<evidence type="ECO:0000259" key="16">
    <source>
        <dbReference type="PROSITE" id="PS50113"/>
    </source>
</evidence>
<comment type="catalytic activity">
    <reaction evidence="1">
        <text>ATP + protein L-histidine = ADP + protein N-phospho-L-histidine.</text>
        <dbReference type="EC" id="2.7.13.3"/>
    </reaction>
</comment>
<dbReference type="InterPro" id="IPR000014">
    <property type="entry name" value="PAS"/>
</dbReference>
<feature type="domain" description="Histidine kinase" evidence="13">
    <location>
        <begin position="818"/>
        <end position="1039"/>
    </location>
</feature>
<dbReference type="CDD" id="cd00130">
    <property type="entry name" value="PAS"/>
    <property type="match status" value="4"/>
</dbReference>
<keyword evidence="4" id="KW-0808">Transferase</keyword>
<evidence type="ECO:0000259" key="15">
    <source>
        <dbReference type="PROSITE" id="PS50112"/>
    </source>
</evidence>
<feature type="domain" description="PAC" evidence="16">
    <location>
        <begin position="620"/>
        <end position="671"/>
    </location>
</feature>
<evidence type="ECO:0000256" key="8">
    <source>
        <dbReference type="ARBA" id="ARBA00023012"/>
    </source>
</evidence>
<dbReference type="PROSITE" id="PS50112">
    <property type="entry name" value="PAS"/>
    <property type="match status" value="3"/>
</dbReference>
<dbReference type="SUPFAM" id="SSF47384">
    <property type="entry name" value="Homodimeric domain of signal transducing histidine kinase"/>
    <property type="match status" value="1"/>
</dbReference>
<feature type="domain" description="PAC" evidence="16">
    <location>
        <begin position="491"/>
        <end position="544"/>
    </location>
</feature>
<evidence type="ECO:0000259" key="14">
    <source>
        <dbReference type="PROSITE" id="PS50110"/>
    </source>
</evidence>
<evidence type="ECO:0000256" key="10">
    <source>
        <dbReference type="ARBA" id="ARBA00068150"/>
    </source>
</evidence>
<dbReference type="InterPro" id="IPR036890">
    <property type="entry name" value="HATPase_C_sf"/>
</dbReference>
<evidence type="ECO:0000256" key="12">
    <source>
        <dbReference type="SAM" id="Coils"/>
    </source>
</evidence>
<evidence type="ECO:0000256" key="9">
    <source>
        <dbReference type="ARBA" id="ARBA00064003"/>
    </source>
</evidence>
<dbReference type="PROSITE" id="PS50110">
    <property type="entry name" value="RESPONSE_REGULATORY"/>
    <property type="match status" value="2"/>
</dbReference>
<dbReference type="Pfam" id="PF08447">
    <property type="entry name" value="PAS_3"/>
    <property type="match status" value="2"/>
</dbReference>
<dbReference type="SUPFAM" id="SSF55785">
    <property type="entry name" value="PYP-like sensor domain (PAS domain)"/>
    <property type="match status" value="5"/>
</dbReference>
<evidence type="ECO:0000256" key="7">
    <source>
        <dbReference type="ARBA" id="ARBA00022840"/>
    </source>
</evidence>
<dbReference type="SMART" id="SM00086">
    <property type="entry name" value="PAC"/>
    <property type="match status" value="5"/>
</dbReference>
<dbReference type="InterPro" id="IPR011006">
    <property type="entry name" value="CheY-like_superfamily"/>
</dbReference>
<dbReference type="InterPro" id="IPR003594">
    <property type="entry name" value="HATPase_dom"/>
</dbReference>
<feature type="domain" description="PAS" evidence="15">
    <location>
        <begin position="675"/>
        <end position="719"/>
    </location>
</feature>
<dbReference type="SMART" id="SM00448">
    <property type="entry name" value="REC"/>
    <property type="match status" value="2"/>
</dbReference>
<dbReference type="Gene3D" id="3.30.450.40">
    <property type="match status" value="1"/>
</dbReference>
<evidence type="ECO:0000256" key="6">
    <source>
        <dbReference type="ARBA" id="ARBA00022777"/>
    </source>
</evidence>
<keyword evidence="5" id="KW-0547">Nucleotide-binding</keyword>
<proteinExistence type="predicted"/>
<dbReference type="SMART" id="SM00388">
    <property type="entry name" value="HisKA"/>
    <property type="match status" value="1"/>
</dbReference>
<keyword evidence="6 17" id="KW-0418">Kinase</keyword>
<dbReference type="InterPro" id="IPR035965">
    <property type="entry name" value="PAS-like_dom_sf"/>
</dbReference>
<dbReference type="InterPro" id="IPR003661">
    <property type="entry name" value="HisK_dim/P_dom"/>
</dbReference>